<dbReference type="Proteomes" id="UP000190162">
    <property type="component" value="Unassembled WGS sequence"/>
</dbReference>
<proteinExistence type="predicted"/>
<evidence type="ECO:0000313" key="1">
    <source>
        <dbReference type="EMBL" id="SKA71181.1"/>
    </source>
</evidence>
<keyword evidence="2" id="KW-1185">Reference proteome</keyword>
<dbReference type="AlphaFoldDB" id="A0A1T4W386"/>
<accession>A0A1T4W386</accession>
<evidence type="ECO:0000313" key="2">
    <source>
        <dbReference type="Proteomes" id="UP000190162"/>
    </source>
</evidence>
<reference evidence="2" key="1">
    <citation type="submission" date="2017-02" db="EMBL/GenBank/DDBJ databases">
        <authorList>
            <person name="Varghese N."/>
            <person name="Submissions S."/>
        </authorList>
    </citation>
    <scope>NUCLEOTIDE SEQUENCE [LARGE SCALE GENOMIC DNA]</scope>
    <source>
        <strain evidence="2">DSM 22720</strain>
    </source>
</reference>
<organism evidence="1 2">
    <name type="scientific">Enterovibrio nigricans DSM 22720</name>
    <dbReference type="NCBI Taxonomy" id="1121868"/>
    <lineage>
        <taxon>Bacteria</taxon>
        <taxon>Pseudomonadati</taxon>
        <taxon>Pseudomonadota</taxon>
        <taxon>Gammaproteobacteria</taxon>
        <taxon>Vibrionales</taxon>
        <taxon>Vibrionaceae</taxon>
        <taxon>Enterovibrio</taxon>
    </lineage>
</organism>
<dbReference type="RefSeq" id="WP_078754669.1">
    <property type="nucleotide sequence ID" value="NZ_FUXU01000141.1"/>
</dbReference>
<sequence length="321" mass="37132">MQLPKEFRDAHAACMFMHDVMVEFLRSGEKNSAFRHEFSFGEHEIKSLEGEINILDWLEKKQKHDERSLVIRTVVLPAVLSDMLHCIYEALTAAEKGKMSVAFMLLRKPIQESLYLLEAMVIDENDFVEKLSLDPMFLRPKNGGGPEGHAKRINTVLNRIGLEGVMSPEYLGELRYNKSSFDSFDRVCNQATHLFTEHKAIKTELLNINFIFSGPEQVYTQQRYLYTRLPYVLYYTYFLFEYIASIVTPTEPEYLTNINRRIVALFLIAYMQIEDDFMTDYMEHLAVVFCGNLGLEVEDSVDIDSLLNELVRISETGELSS</sequence>
<dbReference type="EMBL" id="FUXU01000141">
    <property type="protein sequence ID" value="SKA71181.1"/>
    <property type="molecule type" value="Genomic_DNA"/>
</dbReference>
<gene>
    <name evidence="1" type="ORF">SAMN02745132_04665</name>
</gene>
<protein>
    <submittedName>
        <fullName evidence="1">Uncharacterized protein</fullName>
    </submittedName>
</protein>
<dbReference type="OrthoDB" id="7557921at2"/>
<name>A0A1T4W386_9GAMM</name>